<keyword evidence="5 6" id="KW-0472">Membrane</keyword>
<evidence type="ECO:0000313" key="8">
    <source>
        <dbReference type="Proteomes" id="UP000721844"/>
    </source>
</evidence>
<evidence type="ECO:0000256" key="4">
    <source>
        <dbReference type="ARBA" id="ARBA00022989"/>
    </source>
</evidence>
<dbReference type="EMBL" id="JAESVA010000001">
    <property type="protein sequence ID" value="MCB8878999.1"/>
    <property type="molecule type" value="Genomic_DNA"/>
</dbReference>
<dbReference type="Pfam" id="PF03631">
    <property type="entry name" value="Virul_fac_BrkB"/>
    <property type="match status" value="1"/>
</dbReference>
<evidence type="ECO:0000256" key="3">
    <source>
        <dbReference type="ARBA" id="ARBA00022692"/>
    </source>
</evidence>
<evidence type="ECO:0000256" key="6">
    <source>
        <dbReference type="SAM" id="Phobius"/>
    </source>
</evidence>
<sequence>MAPWQMAKDTIMSFIGDNCLSRGAAIAYFTIFSLAPILVVIIAIAGFVFGEDAARGVIFEKLHGMMGADAAGLVQSMIQSAANRRTGLIATIFSIVMLLVTASGVFGELQTSLNVIWKTDSSAHGSVSRLIRARAQSLGLVVTLGFLLLVSLAITAAIAAAWRRINQVVPDVGFMLPLINIAVSFVFTTVLFAAVYKVLPDKKLYWRDVLVGSAFTAVLYTVGKAGIGLYIGGSHVSSSYGAAGALVILLLWVYYSAQIFLLGAEFTQVYANRHGSQAKARRAFGAWSQGAPVAAKDQAARVTGVSRTGTDL</sequence>
<protein>
    <submittedName>
        <fullName evidence="7">YihY/virulence factor BrkB family protein</fullName>
    </submittedName>
</protein>
<reference evidence="7 8" key="1">
    <citation type="journal article" date="2021" name="Microorganisms">
        <title>Acidisoma silvae sp. nov. and Acidisomacellulosilytica sp. nov., Two Acidophilic Bacteria Isolated from Decaying Wood, Hydrolyzing Cellulose and Producing Poly-3-hydroxybutyrate.</title>
        <authorList>
            <person name="Mieszkin S."/>
            <person name="Pouder E."/>
            <person name="Uroz S."/>
            <person name="Simon-Colin C."/>
            <person name="Alain K."/>
        </authorList>
    </citation>
    <scope>NUCLEOTIDE SEQUENCE [LARGE SCALE GENOMIC DNA]</scope>
    <source>
        <strain evidence="7 8">HW T5.17</strain>
    </source>
</reference>
<feature type="transmembrane region" description="Helical" evidence="6">
    <location>
        <begin position="208"/>
        <end position="231"/>
    </location>
</feature>
<feature type="transmembrane region" description="Helical" evidence="6">
    <location>
        <begin position="138"/>
        <end position="162"/>
    </location>
</feature>
<accession>A0A964E279</accession>
<evidence type="ECO:0000313" key="7">
    <source>
        <dbReference type="EMBL" id="MCB8878999.1"/>
    </source>
</evidence>
<dbReference type="RefSeq" id="WP_227305445.1">
    <property type="nucleotide sequence ID" value="NZ_JAESVA010000001.1"/>
</dbReference>
<dbReference type="NCBIfam" id="TIGR00765">
    <property type="entry name" value="yihY_not_rbn"/>
    <property type="match status" value="1"/>
</dbReference>
<name>A0A964E279_9PROT</name>
<feature type="transmembrane region" description="Helical" evidence="6">
    <location>
        <begin position="243"/>
        <end position="264"/>
    </location>
</feature>
<keyword evidence="4 6" id="KW-1133">Transmembrane helix</keyword>
<feature type="transmembrane region" description="Helical" evidence="6">
    <location>
        <begin position="26"/>
        <end position="50"/>
    </location>
</feature>
<feature type="transmembrane region" description="Helical" evidence="6">
    <location>
        <begin position="174"/>
        <end position="196"/>
    </location>
</feature>
<keyword evidence="8" id="KW-1185">Reference proteome</keyword>
<dbReference type="PANTHER" id="PTHR30213">
    <property type="entry name" value="INNER MEMBRANE PROTEIN YHJD"/>
    <property type="match status" value="1"/>
</dbReference>
<dbReference type="GO" id="GO:0005886">
    <property type="term" value="C:plasma membrane"/>
    <property type="evidence" value="ECO:0007669"/>
    <property type="project" value="UniProtKB-SubCell"/>
</dbReference>
<dbReference type="PIRSF" id="PIRSF035875">
    <property type="entry name" value="RNase_BN"/>
    <property type="match status" value="1"/>
</dbReference>
<feature type="transmembrane region" description="Helical" evidence="6">
    <location>
        <begin position="88"/>
        <end position="109"/>
    </location>
</feature>
<keyword evidence="2" id="KW-1003">Cell membrane</keyword>
<dbReference type="PANTHER" id="PTHR30213:SF1">
    <property type="entry name" value="INNER MEMBRANE PROTEIN YHJD"/>
    <property type="match status" value="1"/>
</dbReference>
<dbReference type="Proteomes" id="UP000721844">
    <property type="component" value="Unassembled WGS sequence"/>
</dbReference>
<keyword evidence="3 6" id="KW-0812">Transmembrane</keyword>
<evidence type="ECO:0000256" key="1">
    <source>
        <dbReference type="ARBA" id="ARBA00004651"/>
    </source>
</evidence>
<evidence type="ECO:0000256" key="2">
    <source>
        <dbReference type="ARBA" id="ARBA00022475"/>
    </source>
</evidence>
<proteinExistence type="predicted"/>
<comment type="caution">
    <text evidence="7">The sequence shown here is derived from an EMBL/GenBank/DDBJ whole genome shotgun (WGS) entry which is preliminary data.</text>
</comment>
<evidence type="ECO:0000256" key="5">
    <source>
        <dbReference type="ARBA" id="ARBA00023136"/>
    </source>
</evidence>
<comment type="subcellular location">
    <subcellularLocation>
        <location evidence="1">Cell membrane</location>
        <topology evidence="1">Multi-pass membrane protein</topology>
    </subcellularLocation>
</comment>
<dbReference type="AlphaFoldDB" id="A0A964E279"/>
<organism evidence="7 8">
    <name type="scientific">Acidisoma cellulosilyticum</name>
    <dbReference type="NCBI Taxonomy" id="2802395"/>
    <lineage>
        <taxon>Bacteria</taxon>
        <taxon>Pseudomonadati</taxon>
        <taxon>Pseudomonadota</taxon>
        <taxon>Alphaproteobacteria</taxon>
        <taxon>Acetobacterales</taxon>
        <taxon>Acidocellaceae</taxon>
        <taxon>Acidisoma</taxon>
    </lineage>
</organism>
<gene>
    <name evidence="7" type="ORF">ACELLULO517_02045</name>
</gene>
<dbReference type="InterPro" id="IPR017039">
    <property type="entry name" value="Virul_fac_BrkB"/>
</dbReference>